<dbReference type="Pfam" id="PF11333">
    <property type="entry name" value="DUF3135"/>
    <property type="match status" value="1"/>
</dbReference>
<comment type="caution">
    <text evidence="1">The sequence shown here is derived from an EMBL/GenBank/DDBJ whole genome shotgun (WGS) entry which is preliminary data.</text>
</comment>
<gene>
    <name evidence="1" type="ORF">FN961_23340</name>
</gene>
<proteinExistence type="predicted"/>
<evidence type="ECO:0000313" key="1">
    <source>
        <dbReference type="EMBL" id="TRY11623.1"/>
    </source>
</evidence>
<dbReference type="RefSeq" id="WP_144042554.1">
    <property type="nucleotide sequence ID" value="NZ_BMPL01000048.1"/>
</dbReference>
<dbReference type="InterPro" id="IPR021482">
    <property type="entry name" value="DUF3135"/>
</dbReference>
<evidence type="ECO:0000313" key="2">
    <source>
        <dbReference type="Proteomes" id="UP000318126"/>
    </source>
</evidence>
<dbReference type="Proteomes" id="UP000318126">
    <property type="component" value="Unassembled WGS sequence"/>
</dbReference>
<protein>
    <submittedName>
        <fullName evidence="1">DUF3135 domain-containing protein</fullName>
    </submittedName>
</protein>
<organism evidence="1 2">
    <name type="scientific">Shewanella hanedai</name>
    <name type="common">Alteromonas hanedai</name>
    <dbReference type="NCBI Taxonomy" id="25"/>
    <lineage>
        <taxon>Bacteria</taxon>
        <taxon>Pseudomonadati</taxon>
        <taxon>Pseudomonadota</taxon>
        <taxon>Gammaproteobacteria</taxon>
        <taxon>Alteromonadales</taxon>
        <taxon>Shewanellaceae</taxon>
        <taxon>Shewanella</taxon>
    </lineage>
</organism>
<reference evidence="2" key="1">
    <citation type="submission" date="2019-07" db="EMBL/GenBank/DDBJ databases">
        <title>Shewanella sp. YLB-08 draft genomic sequence.</title>
        <authorList>
            <person name="Yu L."/>
        </authorList>
    </citation>
    <scope>NUCLEOTIDE SEQUENCE [LARGE SCALE GENOMIC DNA]</scope>
    <source>
        <strain evidence="2">JCM 20706</strain>
    </source>
</reference>
<dbReference type="EMBL" id="VKGK01000045">
    <property type="protein sequence ID" value="TRY11623.1"/>
    <property type="molecule type" value="Genomic_DNA"/>
</dbReference>
<keyword evidence="2" id="KW-1185">Reference proteome</keyword>
<name>A0A553JGR5_SHEHA</name>
<sequence>MTQLPNFDSLKWLAENNPEELERLQKKMCEEAIERCPESNKEQLISMHFHLEQQLSRCSNPFHRCYLAISIMNDKFIALNDIINNPNEFKKQNAKILSLPVKKL</sequence>
<accession>A0A553JGR5</accession>
<dbReference type="AlphaFoldDB" id="A0A553JGR5"/>
<dbReference type="OrthoDB" id="5593306at2"/>